<comment type="caution">
    <text evidence="4">The sequence shown here is derived from an EMBL/GenBank/DDBJ whole genome shotgun (WGS) entry which is preliminary data.</text>
</comment>
<evidence type="ECO:0000256" key="3">
    <source>
        <dbReference type="SAM" id="MobiDB-lite"/>
    </source>
</evidence>
<sequence>MSLSLVSFRRAAAVRHVRFLSGSPLNRPAPPPLPPKEQREFEELVRAAAAPASSSNANAKTALASEVSDLQARIAKGEELHPDARKPLSPEFEGDTNPVTGEIGGPKREPLRHGDWSYGGRITDF</sequence>
<evidence type="ECO:0000256" key="1">
    <source>
        <dbReference type="ARBA" id="ARBA00005701"/>
    </source>
</evidence>
<reference evidence="4" key="1">
    <citation type="submission" date="2016-06" db="EMBL/GenBank/DDBJ databases">
        <title>Draft Genome sequence of the fungus Inonotus baumii.</title>
        <authorList>
            <person name="Zhu H."/>
            <person name="Lin W."/>
        </authorList>
    </citation>
    <scope>NUCLEOTIDE SEQUENCE</scope>
    <source>
        <strain evidence="4">821</strain>
    </source>
</reference>
<dbReference type="PANTHER" id="PTHR28524">
    <property type="entry name" value="SUCCINATE DEHYDROGENASE ASSEMBLY FACTOR 4, MITOCHONDRIAL"/>
    <property type="match status" value="1"/>
</dbReference>
<evidence type="ECO:0000313" key="4">
    <source>
        <dbReference type="EMBL" id="OCB87357.1"/>
    </source>
</evidence>
<dbReference type="AlphaFoldDB" id="A0A9Q5HWM0"/>
<proteinExistence type="inferred from homology"/>
<evidence type="ECO:0000313" key="5">
    <source>
        <dbReference type="Proteomes" id="UP000757232"/>
    </source>
</evidence>
<accession>A0A9Q5HWM0</accession>
<dbReference type="EMBL" id="LNZH02000192">
    <property type="protein sequence ID" value="OCB87357.1"/>
    <property type="molecule type" value="Genomic_DNA"/>
</dbReference>
<keyword evidence="5" id="KW-1185">Reference proteome</keyword>
<dbReference type="InterPro" id="IPR012875">
    <property type="entry name" value="SDHF4"/>
</dbReference>
<gene>
    <name evidence="4" type="ORF">A7U60_g5496</name>
</gene>
<feature type="region of interest" description="Disordered" evidence="3">
    <location>
        <begin position="78"/>
        <end position="125"/>
    </location>
</feature>
<protein>
    <recommendedName>
        <fullName evidence="2">Succinate dehydrogenase assembly factor 4, mitochondrial</fullName>
    </recommendedName>
</protein>
<dbReference type="GO" id="GO:0034553">
    <property type="term" value="P:mitochondrial respiratory chain complex II assembly"/>
    <property type="evidence" value="ECO:0007669"/>
    <property type="project" value="TreeGrafter"/>
</dbReference>
<dbReference type="PANTHER" id="PTHR28524:SF3">
    <property type="entry name" value="SUCCINATE DEHYDROGENASE ASSEMBLY FACTOR 4, MITOCHONDRIAL"/>
    <property type="match status" value="1"/>
</dbReference>
<feature type="compositionally biased region" description="Basic and acidic residues" evidence="3">
    <location>
        <begin position="105"/>
        <end position="115"/>
    </location>
</feature>
<dbReference type="GO" id="GO:0005739">
    <property type="term" value="C:mitochondrion"/>
    <property type="evidence" value="ECO:0007669"/>
    <property type="project" value="TreeGrafter"/>
</dbReference>
<comment type="similarity">
    <text evidence="1">Belongs to the SDHAF4 family.</text>
</comment>
<name>A0A9Q5HWM0_SANBA</name>
<dbReference type="Proteomes" id="UP000757232">
    <property type="component" value="Unassembled WGS sequence"/>
</dbReference>
<dbReference type="Pfam" id="PF07896">
    <property type="entry name" value="DUF1674"/>
    <property type="match status" value="1"/>
</dbReference>
<evidence type="ECO:0000256" key="2">
    <source>
        <dbReference type="ARBA" id="ARBA00022170"/>
    </source>
</evidence>
<dbReference type="OrthoDB" id="201362at2759"/>
<organism evidence="4 5">
    <name type="scientific">Sanghuangporus baumii</name>
    <name type="common">Phellinus baumii</name>
    <dbReference type="NCBI Taxonomy" id="108892"/>
    <lineage>
        <taxon>Eukaryota</taxon>
        <taxon>Fungi</taxon>
        <taxon>Dikarya</taxon>
        <taxon>Basidiomycota</taxon>
        <taxon>Agaricomycotina</taxon>
        <taxon>Agaricomycetes</taxon>
        <taxon>Hymenochaetales</taxon>
        <taxon>Hymenochaetaceae</taxon>
        <taxon>Sanghuangporus</taxon>
    </lineage>
</organism>
<feature type="compositionally biased region" description="Basic and acidic residues" evidence="3">
    <location>
        <begin position="78"/>
        <end position="88"/>
    </location>
</feature>